<name>A0A426TRA6_9CHLR</name>
<gene>
    <name evidence="1" type="ORF">EI684_21635</name>
</gene>
<dbReference type="AlphaFoldDB" id="A0A426TRA6"/>
<accession>A0A426TRA6</accession>
<proteinExistence type="predicted"/>
<dbReference type="InterPro" id="IPR058084">
    <property type="entry name" value="Slr1658-like"/>
</dbReference>
<keyword evidence="1" id="KW-0547">Nucleotide-binding</keyword>
<evidence type="ECO:0000313" key="1">
    <source>
        <dbReference type="EMBL" id="RRR65963.1"/>
    </source>
</evidence>
<protein>
    <submittedName>
        <fullName evidence="1">ATP-binding protein</fullName>
    </submittedName>
</protein>
<organism evidence="1 2">
    <name type="scientific">Candidatus Viridilinea halotolerans</name>
    <dbReference type="NCBI Taxonomy" id="2491704"/>
    <lineage>
        <taxon>Bacteria</taxon>
        <taxon>Bacillati</taxon>
        <taxon>Chloroflexota</taxon>
        <taxon>Chloroflexia</taxon>
        <taxon>Chloroflexales</taxon>
        <taxon>Chloroflexineae</taxon>
        <taxon>Oscillochloridaceae</taxon>
        <taxon>Candidatus Viridilinea</taxon>
    </lineage>
</organism>
<reference evidence="1 2" key="1">
    <citation type="submission" date="2018-12" db="EMBL/GenBank/DDBJ databases">
        <title>Genome Sequence of Candidatus Viridilinea halotolerans isolated from saline sulfide-rich spring.</title>
        <authorList>
            <person name="Grouzdev D.S."/>
            <person name="Burganskaya E.I."/>
            <person name="Krutkina M.S."/>
            <person name="Sukhacheva M.V."/>
            <person name="Gorlenko V.M."/>
        </authorList>
    </citation>
    <scope>NUCLEOTIDE SEQUENCE [LARGE SCALE GENOMIC DNA]</scope>
    <source>
        <strain evidence="1">Chok-6</strain>
    </source>
</reference>
<dbReference type="NCBIfam" id="NF047703">
    <property type="entry name" value="slr1658_superfam"/>
    <property type="match status" value="1"/>
</dbReference>
<dbReference type="GO" id="GO:0005524">
    <property type="term" value="F:ATP binding"/>
    <property type="evidence" value="ECO:0007669"/>
    <property type="project" value="UniProtKB-KW"/>
</dbReference>
<dbReference type="EMBL" id="RSAS01000894">
    <property type="protein sequence ID" value="RRR65963.1"/>
    <property type="molecule type" value="Genomic_DNA"/>
</dbReference>
<keyword evidence="1" id="KW-0067">ATP-binding</keyword>
<comment type="caution">
    <text evidence="1">The sequence shown here is derived from an EMBL/GenBank/DDBJ whole genome shotgun (WGS) entry which is preliminary data.</text>
</comment>
<evidence type="ECO:0000313" key="2">
    <source>
        <dbReference type="Proteomes" id="UP000280307"/>
    </source>
</evidence>
<dbReference type="Proteomes" id="UP000280307">
    <property type="component" value="Unassembled WGS sequence"/>
</dbReference>
<sequence length="192" mass="21881">MRSQPATYGHWEQLDGMPSLGRYTMDLDARHLTQYWRRCSLSSNFWSRYMALWIPTPPAPGHLRRDAMEHILSYLLNELFENCAKFSGGPFQRIAYAAWVHEERMVFELTNHVQPAAQAPFAALIEEMLTGDLDELYFQRLEASAESNAPGSGLGYLTLMKDYGIRFGFRFSAITNASIAVGVQAHVALKEW</sequence>